<dbReference type="PANTHER" id="PTHR11806:SF2">
    <property type="entry name" value="METHYLENETETRAHYDROFOLATE--TRNA-(URACIL-5-)-METHYLTRANSFERASE TRMFO"/>
    <property type="match status" value="1"/>
</dbReference>
<protein>
    <recommendedName>
        <fullName evidence="10">Methylenetetrahydrofolate--tRNA-(uracil-5-)-methyltransferase TrmFO</fullName>
        <ecNumber evidence="10">2.1.1.74</ecNumber>
    </recommendedName>
    <alternativeName>
        <fullName evidence="10">Folate-dependent tRNA (uracil-5-)-methyltransferase</fullName>
    </alternativeName>
    <alternativeName>
        <fullName evidence="10">Folate-dependent tRNA(M-5-U54)-methyltransferase</fullName>
    </alternativeName>
</protein>
<dbReference type="NCBIfam" id="NF003739">
    <property type="entry name" value="PRK05335.1"/>
    <property type="match status" value="1"/>
</dbReference>
<sequence>MPQADVTVIGAGLAGSEAALTLAENGVRAVLVDCKPEKLGPANADRNFCELVCSNSLKSNDVTTAHGLLKAELRVLGSRVLEEAEKCAVPAGSALAVDRAAFAARVTERLCSCGAVIECALAGGEEPRGLTIIATGPLTLPPMDAFIADNFGSLHFYDAEAPIVSADSIDKERAFFAARYGKGNGEDYLNCPMTKEEYDAFYDALVTAERAVGHEFEKGEIFEGCMPVEVMARRGRDALRFGPMKPVGLTDPNTGKRAYAVLQLRRENAAGDMYNLVGFQTNLKFGEQKRVFGMIPALRNAEYMRYGVMHRNTYIDAPSSVDMFFRSKKNDKLFIAGQLSGVEGYVESIASGKLAAMHALRMLRGKEPLPLPETTIVGALSRYISTPNDDFQPMNANHGLLPPLGEVRDKRRRKEMYAERSLADLKKYTEMY</sequence>
<comment type="subcellular location">
    <subcellularLocation>
        <location evidence="10">Cytoplasm</location>
    </subcellularLocation>
</comment>
<evidence type="ECO:0000256" key="7">
    <source>
        <dbReference type="ARBA" id="ARBA00022827"/>
    </source>
</evidence>
<dbReference type="PRINTS" id="PR00411">
    <property type="entry name" value="PNDRDTASEI"/>
</dbReference>
<proteinExistence type="inferred from homology"/>
<evidence type="ECO:0000256" key="9">
    <source>
        <dbReference type="ARBA" id="ARBA00023027"/>
    </source>
</evidence>
<dbReference type="Proteomes" id="UP000823990">
    <property type="component" value="Unassembled WGS sequence"/>
</dbReference>
<dbReference type="PANTHER" id="PTHR11806">
    <property type="entry name" value="GLUCOSE INHIBITED DIVISION PROTEIN A"/>
    <property type="match status" value="1"/>
</dbReference>
<dbReference type="SUPFAM" id="SSF51905">
    <property type="entry name" value="FAD/NAD(P)-binding domain"/>
    <property type="match status" value="1"/>
</dbReference>
<evidence type="ECO:0000313" key="12">
    <source>
        <dbReference type="EMBL" id="HIW02613.1"/>
    </source>
</evidence>
<evidence type="ECO:0000313" key="13">
    <source>
        <dbReference type="Proteomes" id="UP000823990"/>
    </source>
</evidence>
<gene>
    <name evidence="10 12" type="primary">trmFO</name>
    <name evidence="12" type="ORF">H9892_04670</name>
</gene>
<keyword evidence="7 10" id="KW-0274">FAD</keyword>
<dbReference type="EMBL" id="DXHS01000074">
    <property type="protein sequence ID" value="HIW02613.1"/>
    <property type="molecule type" value="Genomic_DNA"/>
</dbReference>
<feature type="domain" description="MnmG N-terminal" evidence="11">
    <location>
        <begin position="5"/>
        <end position="110"/>
    </location>
</feature>
<reference evidence="12" key="2">
    <citation type="submission" date="2021-04" db="EMBL/GenBank/DDBJ databases">
        <authorList>
            <person name="Gilroy R."/>
        </authorList>
    </citation>
    <scope>NUCLEOTIDE SEQUENCE</scope>
    <source>
        <strain evidence="12">12435</strain>
    </source>
</reference>
<dbReference type="InterPro" id="IPR036188">
    <property type="entry name" value="FAD/NAD-bd_sf"/>
</dbReference>
<evidence type="ECO:0000256" key="1">
    <source>
        <dbReference type="ARBA" id="ARBA00001974"/>
    </source>
</evidence>
<accession>A0A9D1TRB9</accession>
<comment type="caution">
    <text evidence="12">The sequence shown here is derived from an EMBL/GenBank/DDBJ whole genome shotgun (WGS) entry which is preliminary data.</text>
</comment>
<dbReference type="NCBIfam" id="TIGR00137">
    <property type="entry name" value="gid_trmFO"/>
    <property type="match status" value="1"/>
</dbReference>
<dbReference type="HAMAP" id="MF_01037">
    <property type="entry name" value="TrmFO"/>
    <property type="match status" value="1"/>
</dbReference>
<feature type="domain" description="MnmG N-terminal" evidence="11">
    <location>
        <begin position="150"/>
        <end position="367"/>
    </location>
</feature>
<evidence type="ECO:0000256" key="8">
    <source>
        <dbReference type="ARBA" id="ARBA00022857"/>
    </source>
</evidence>
<evidence type="ECO:0000256" key="6">
    <source>
        <dbReference type="ARBA" id="ARBA00022694"/>
    </source>
</evidence>
<comment type="cofactor">
    <cofactor evidence="1 10">
        <name>FAD</name>
        <dbReference type="ChEBI" id="CHEBI:57692"/>
    </cofactor>
</comment>
<dbReference type="InterPro" id="IPR040131">
    <property type="entry name" value="MnmG_N"/>
</dbReference>
<dbReference type="AlphaFoldDB" id="A0A9D1TRB9"/>
<evidence type="ECO:0000259" key="11">
    <source>
        <dbReference type="Pfam" id="PF01134"/>
    </source>
</evidence>
<evidence type="ECO:0000256" key="5">
    <source>
        <dbReference type="ARBA" id="ARBA00022679"/>
    </source>
</evidence>
<dbReference type="GO" id="GO:0030488">
    <property type="term" value="P:tRNA methylation"/>
    <property type="evidence" value="ECO:0007669"/>
    <property type="project" value="TreeGrafter"/>
</dbReference>
<comment type="function">
    <text evidence="10">Catalyzes the folate-dependent formation of 5-methyl-uridine at position 54 (M-5-U54) in all tRNAs.</text>
</comment>
<comment type="similarity">
    <text evidence="10">Belongs to the MnmG family. TrmFO subfamily.</text>
</comment>
<keyword evidence="4 10" id="KW-0285">Flavoprotein</keyword>
<dbReference type="InterPro" id="IPR002218">
    <property type="entry name" value="MnmG-rel"/>
</dbReference>
<keyword evidence="5 10" id="KW-0808">Transferase</keyword>
<comment type="catalytic activity">
    <reaction evidence="10">
        <text>uridine(54) in tRNA + (6R)-5,10-methylene-5,6,7,8-tetrahydrofolate + NADPH + H(+) = 5-methyluridine(54) in tRNA + (6S)-5,6,7,8-tetrahydrofolate + NADP(+)</text>
        <dbReference type="Rhea" id="RHEA:62372"/>
        <dbReference type="Rhea" id="RHEA-COMP:10167"/>
        <dbReference type="Rhea" id="RHEA-COMP:10193"/>
        <dbReference type="ChEBI" id="CHEBI:15378"/>
        <dbReference type="ChEBI" id="CHEBI:15636"/>
        <dbReference type="ChEBI" id="CHEBI:57453"/>
        <dbReference type="ChEBI" id="CHEBI:57783"/>
        <dbReference type="ChEBI" id="CHEBI:58349"/>
        <dbReference type="ChEBI" id="CHEBI:65315"/>
        <dbReference type="ChEBI" id="CHEBI:74447"/>
        <dbReference type="EC" id="2.1.1.74"/>
    </reaction>
</comment>
<evidence type="ECO:0000256" key="10">
    <source>
        <dbReference type="HAMAP-Rule" id="MF_01037"/>
    </source>
</evidence>
<dbReference type="EC" id="2.1.1.74" evidence="10"/>
<keyword evidence="6 10" id="KW-0819">tRNA processing</keyword>
<reference evidence="12" key="1">
    <citation type="journal article" date="2021" name="PeerJ">
        <title>Extensive microbial diversity within the chicken gut microbiome revealed by metagenomics and culture.</title>
        <authorList>
            <person name="Gilroy R."/>
            <person name="Ravi A."/>
            <person name="Getino M."/>
            <person name="Pursley I."/>
            <person name="Horton D.L."/>
            <person name="Alikhan N.F."/>
            <person name="Baker D."/>
            <person name="Gharbi K."/>
            <person name="Hall N."/>
            <person name="Watson M."/>
            <person name="Adriaenssens E.M."/>
            <person name="Foster-Nyarko E."/>
            <person name="Jarju S."/>
            <person name="Secka A."/>
            <person name="Antonio M."/>
            <person name="Oren A."/>
            <person name="Chaudhuri R.R."/>
            <person name="La Ragione R."/>
            <person name="Hildebrand F."/>
            <person name="Pallen M.J."/>
        </authorList>
    </citation>
    <scope>NUCLEOTIDE SEQUENCE</scope>
    <source>
        <strain evidence="12">12435</strain>
    </source>
</reference>
<keyword evidence="8 10" id="KW-0521">NADP</keyword>
<organism evidence="12 13">
    <name type="scientific">Candidatus Protoclostridium stercorigallinarum</name>
    <dbReference type="NCBI Taxonomy" id="2838741"/>
    <lineage>
        <taxon>Bacteria</taxon>
        <taxon>Bacillati</taxon>
        <taxon>Bacillota</taxon>
        <taxon>Clostridia</taxon>
        <taxon>Candidatus Protoclostridium</taxon>
    </lineage>
</organism>
<dbReference type="GO" id="GO:0047151">
    <property type="term" value="F:tRNA (uracil(54)-C5)-methyltransferase activity, 5,10-methylenetetrahydrofolate-dependent"/>
    <property type="evidence" value="ECO:0007669"/>
    <property type="project" value="UniProtKB-UniRule"/>
</dbReference>
<dbReference type="GO" id="GO:0005829">
    <property type="term" value="C:cytosol"/>
    <property type="evidence" value="ECO:0007669"/>
    <property type="project" value="TreeGrafter"/>
</dbReference>
<dbReference type="Pfam" id="PF01134">
    <property type="entry name" value="GIDA"/>
    <property type="match status" value="2"/>
</dbReference>
<keyword evidence="9 10" id="KW-0520">NAD</keyword>
<evidence type="ECO:0000256" key="3">
    <source>
        <dbReference type="ARBA" id="ARBA00022603"/>
    </source>
</evidence>
<comment type="catalytic activity">
    <reaction evidence="10">
        <text>uridine(54) in tRNA + (6R)-5,10-methylene-5,6,7,8-tetrahydrofolate + NADH + H(+) = 5-methyluridine(54) in tRNA + (6S)-5,6,7,8-tetrahydrofolate + NAD(+)</text>
        <dbReference type="Rhea" id="RHEA:16873"/>
        <dbReference type="Rhea" id="RHEA-COMP:10167"/>
        <dbReference type="Rhea" id="RHEA-COMP:10193"/>
        <dbReference type="ChEBI" id="CHEBI:15378"/>
        <dbReference type="ChEBI" id="CHEBI:15636"/>
        <dbReference type="ChEBI" id="CHEBI:57453"/>
        <dbReference type="ChEBI" id="CHEBI:57540"/>
        <dbReference type="ChEBI" id="CHEBI:57945"/>
        <dbReference type="ChEBI" id="CHEBI:65315"/>
        <dbReference type="ChEBI" id="CHEBI:74447"/>
        <dbReference type="EC" id="2.1.1.74"/>
    </reaction>
</comment>
<feature type="binding site" evidence="10">
    <location>
        <begin position="10"/>
        <end position="15"/>
    </location>
    <ligand>
        <name>FAD</name>
        <dbReference type="ChEBI" id="CHEBI:57692"/>
    </ligand>
</feature>
<name>A0A9D1TRB9_9FIRM</name>
<keyword evidence="3 10" id="KW-0489">Methyltransferase</keyword>
<dbReference type="Gene3D" id="3.50.50.60">
    <property type="entry name" value="FAD/NAD(P)-binding domain"/>
    <property type="match status" value="2"/>
</dbReference>
<dbReference type="InterPro" id="IPR004417">
    <property type="entry name" value="TrmFO"/>
</dbReference>
<dbReference type="GO" id="GO:0002098">
    <property type="term" value="P:tRNA wobble uridine modification"/>
    <property type="evidence" value="ECO:0007669"/>
    <property type="project" value="TreeGrafter"/>
</dbReference>
<keyword evidence="2 10" id="KW-0963">Cytoplasm</keyword>
<dbReference type="GO" id="GO:0050660">
    <property type="term" value="F:flavin adenine dinucleotide binding"/>
    <property type="evidence" value="ECO:0007669"/>
    <property type="project" value="UniProtKB-UniRule"/>
</dbReference>
<evidence type="ECO:0000256" key="4">
    <source>
        <dbReference type="ARBA" id="ARBA00022630"/>
    </source>
</evidence>
<evidence type="ECO:0000256" key="2">
    <source>
        <dbReference type="ARBA" id="ARBA00022490"/>
    </source>
</evidence>